<proteinExistence type="predicted"/>
<name>A0A840VCI6_9BACT</name>
<gene>
    <name evidence="3" type="ORF">HNR46_001869</name>
</gene>
<comment type="caution">
    <text evidence="3">The sequence shown here is derived from an EMBL/GenBank/DDBJ whole genome shotgun (WGS) entry which is preliminary data.</text>
</comment>
<evidence type="ECO:0000256" key="1">
    <source>
        <dbReference type="SAM" id="MobiDB-lite"/>
    </source>
</evidence>
<dbReference type="AlphaFoldDB" id="A0A840VCI6"/>
<dbReference type="Proteomes" id="UP000557717">
    <property type="component" value="Unassembled WGS sequence"/>
</dbReference>
<organism evidence="3 4">
    <name type="scientific">Haloferula luteola</name>
    <dbReference type="NCBI Taxonomy" id="595692"/>
    <lineage>
        <taxon>Bacteria</taxon>
        <taxon>Pseudomonadati</taxon>
        <taxon>Verrucomicrobiota</taxon>
        <taxon>Verrucomicrobiia</taxon>
        <taxon>Verrucomicrobiales</taxon>
        <taxon>Verrucomicrobiaceae</taxon>
        <taxon>Haloferula</taxon>
    </lineage>
</organism>
<feature type="transmembrane region" description="Helical" evidence="2">
    <location>
        <begin position="56"/>
        <end position="78"/>
    </location>
</feature>
<keyword evidence="4" id="KW-1185">Reference proteome</keyword>
<evidence type="ECO:0000313" key="4">
    <source>
        <dbReference type="Proteomes" id="UP000557717"/>
    </source>
</evidence>
<reference evidence="3 4" key="1">
    <citation type="submission" date="2020-08" db="EMBL/GenBank/DDBJ databases">
        <title>Genomic Encyclopedia of Type Strains, Phase IV (KMG-IV): sequencing the most valuable type-strain genomes for metagenomic binning, comparative biology and taxonomic classification.</title>
        <authorList>
            <person name="Goeker M."/>
        </authorList>
    </citation>
    <scope>NUCLEOTIDE SEQUENCE [LARGE SCALE GENOMIC DNA]</scope>
    <source>
        <strain evidence="3 4">YC6886</strain>
    </source>
</reference>
<keyword evidence="2" id="KW-0812">Transmembrane</keyword>
<dbReference type="EMBL" id="JACHFD010000008">
    <property type="protein sequence ID" value="MBB5351630.1"/>
    <property type="molecule type" value="Genomic_DNA"/>
</dbReference>
<accession>A0A840VCI6</accession>
<keyword evidence="2" id="KW-1133">Transmembrane helix</keyword>
<feature type="transmembrane region" description="Helical" evidence="2">
    <location>
        <begin position="12"/>
        <end position="36"/>
    </location>
</feature>
<keyword evidence="2" id="KW-0472">Membrane</keyword>
<evidence type="ECO:0000313" key="3">
    <source>
        <dbReference type="EMBL" id="MBB5351630.1"/>
    </source>
</evidence>
<feature type="region of interest" description="Disordered" evidence="1">
    <location>
        <begin position="78"/>
        <end position="97"/>
    </location>
</feature>
<sequence>MRRLLADRRSILANLALCALSCLYAISFWSPRYFVYSESDTHVQLSILSSLRGSPISVLAGGFALVFLAMALAGLSFASTPSKPKKPKRGFKSEVQH</sequence>
<evidence type="ECO:0000256" key="2">
    <source>
        <dbReference type="SAM" id="Phobius"/>
    </source>
</evidence>
<protein>
    <submittedName>
        <fullName evidence="3">Uncharacterized protein</fullName>
    </submittedName>
</protein>